<dbReference type="Pfam" id="PF00005">
    <property type="entry name" value="ABC_tran"/>
    <property type="match status" value="1"/>
</dbReference>
<dbReference type="PANTHER" id="PTHR24220">
    <property type="entry name" value="IMPORT ATP-BINDING PROTEIN"/>
    <property type="match status" value="1"/>
</dbReference>
<sequence length="246" mass="28377">MQKIIELNDIKLELDSNFLLYENFNLTINKGDMVAIVGLSGAGKTTIFKLLSRYLKPTFGTVKIFEKNINKLNKKEWNQIIKKIGFLSQKTNLIPSQNVYNNILKALKNHKNIFYKLLNIPDQQKHQKIFEILNDLKILEKAFYRVDTLSGGQQQRVEIAKLLLEQVDLILADEPTSNLDFKNSSDVMELLRELNKTKNITILVNIHDLNLALEKFDQIIVLKEGRVALHKNTNETTLCEIKKLLS</sequence>
<dbReference type="GO" id="GO:0022857">
    <property type="term" value="F:transmembrane transporter activity"/>
    <property type="evidence" value="ECO:0007669"/>
    <property type="project" value="TreeGrafter"/>
</dbReference>
<dbReference type="InterPro" id="IPR017871">
    <property type="entry name" value="ABC_transporter-like_CS"/>
</dbReference>
<dbReference type="InterPro" id="IPR027417">
    <property type="entry name" value="P-loop_NTPase"/>
</dbReference>
<dbReference type="eggNOG" id="COG3638">
    <property type="taxonomic scope" value="Bacteria"/>
</dbReference>
<reference evidence="4 5" key="1">
    <citation type="submission" date="2010-03" db="EMBL/GenBank/DDBJ databases">
        <authorList>
            <person name="Glass J.I."/>
            <person name="Benders G.A."/>
            <person name="Durkin A.S."/>
            <person name="Farmerie W.G."/>
            <person name="Hlavinka K."/>
            <person name="Hostetler J."/>
            <person name="Jackson J."/>
            <person name="May M.A."/>
            <person name="Miller R.H."/>
            <person name="Paralanov V."/>
            <person name="Radune D."/>
            <person name="Szczypinski B."/>
            <person name="Brown D.R."/>
        </authorList>
    </citation>
    <scope>NUCLEOTIDE SEQUENCE [LARGE SCALE GENOMIC DNA]</scope>
    <source>
        <strain evidence="4 5">A21JP2</strain>
    </source>
</reference>
<gene>
    <name evidence="4" type="ORF">MALL_0177</name>
</gene>
<dbReference type="SMART" id="SM00382">
    <property type="entry name" value="AAA"/>
    <property type="match status" value="1"/>
</dbReference>
<dbReference type="OrthoDB" id="389713at2"/>
<feature type="domain" description="ABC transporter" evidence="3">
    <location>
        <begin position="5"/>
        <end position="246"/>
    </location>
</feature>
<dbReference type="GO" id="GO:0005524">
    <property type="term" value="F:ATP binding"/>
    <property type="evidence" value="ECO:0007669"/>
    <property type="project" value="UniProtKB-KW"/>
</dbReference>
<dbReference type="Gene3D" id="3.40.50.300">
    <property type="entry name" value="P-loop containing nucleotide triphosphate hydrolases"/>
    <property type="match status" value="1"/>
</dbReference>
<dbReference type="PANTHER" id="PTHR24220:SF659">
    <property type="entry name" value="TRANSPORTER, PUTATIVE-RELATED"/>
    <property type="match status" value="1"/>
</dbReference>
<dbReference type="InterPro" id="IPR003439">
    <property type="entry name" value="ABC_transporter-like_ATP-bd"/>
</dbReference>
<dbReference type="GO" id="GO:0005886">
    <property type="term" value="C:plasma membrane"/>
    <property type="evidence" value="ECO:0007669"/>
    <property type="project" value="TreeGrafter"/>
</dbReference>
<evidence type="ECO:0000313" key="4">
    <source>
        <dbReference type="EMBL" id="EFF41827.1"/>
    </source>
</evidence>
<keyword evidence="5" id="KW-1185">Reference proteome</keyword>
<evidence type="ECO:0000259" key="3">
    <source>
        <dbReference type="PROSITE" id="PS50893"/>
    </source>
</evidence>
<keyword evidence="1" id="KW-0547">Nucleotide-binding</keyword>
<evidence type="ECO:0000313" key="5">
    <source>
        <dbReference type="Proteomes" id="UP000004757"/>
    </source>
</evidence>
<dbReference type="SUPFAM" id="SSF52540">
    <property type="entry name" value="P-loop containing nucleoside triphosphate hydrolases"/>
    <property type="match status" value="1"/>
</dbReference>
<keyword evidence="2 4" id="KW-0067">ATP-binding</keyword>
<dbReference type="STRING" id="747682.MALL_0177"/>
<dbReference type="PROSITE" id="PS50893">
    <property type="entry name" value="ABC_TRANSPORTER_2"/>
    <property type="match status" value="1"/>
</dbReference>
<accession>D4XV19</accession>
<proteinExistence type="predicted"/>
<dbReference type="Proteomes" id="UP000004757">
    <property type="component" value="Unassembled WGS sequence"/>
</dbReference>
<evidence type="ECO:0000256" key="2">
    <source>
        <dbReference type="ARBA" id="ARBA00022840"/>
    </source>
</evidence>
<dbReference type="InterPro" id="IPR003593">
    <property type="entry name" value="AAA+_ATPase"/>
</dbReference>
<dbReference type="EMBL" id="ADNC01000002">
    <property type="protein sequence ID" value="EFF41827.1"/>
    <property type="molecule type" value="Genomic_DNA"/>
</dbReference>
<dbReference type="InterPro" id="IPR015854">
    <property type="entry name" value="ABC_transpr_LolD-like"/>
</dbReference>
<dbReference type="PROSITE" id="PS00211">
    <property type="entry name" value="ABC_TRANSPORTER_1"/>
    <property type="match status" value="1"/>
</dbReference>
<dbReference type="RefSeq" id="WP_005683103.1">
    <property type="nucleotide sequence ID" value="NZ_ADNC01000002.1"/>
</dbReference>
<comment type="caution">
    <text evidence="4">The sequence shown here is derived from an EMBL/GenBank/DDBJ whole genome shotgun (WGS) entry which is preliminary data.</text>
</comment>
<dbReference type="GO" id="GO:0016887">
    <property type="term" value="F:ATP hydrolysis activity"/>
    <property type="evidence" value="ECO:0007669"/>
    <property type="project" value="InterPro"/>
</dbReference>
<dbReference type="AlphaFoldDB" id="D4XV19"/>
<organism evidence="4 5">
    <name type="scientific">Mycoplasmopsis alligatoris A21JP2</name>
    <dbReference type="NCBI Taxonomy" id="747682"/>
    <lineage>
        <taxon>Bacteria</taxon>
        <taxon>Bacillati</taxon>
        <taxon>Mycoplasmatota</taxon>
        <taxon>Mycoplasmoidales</taxon>
        <taxon>Metamycoplasmataceae</taxon>
        <taxon>Mycoplasmopsis</taxon>
    </lineage>
</organism>
<protein>
    <submittedName>
        <fullName evidence="4">ABC transporter, ATP-binding protein</fullName>
    </submittedName>
</protein>
<evidence type="ECO:0000256" key="1">
    <source>
        <dbReference type="ARBA" id="ARBA00022741"/>
    </source>
</evidence>
<name>D4XV19_9BACT</name>